<evidence type="ECO:0000256" key="2">
    <source>
        <dbReference type="ARBA" id="ARBA00023161"/>
    </source>
</evidence>
<evidence type="ECO:0000256" key="1">
    <source>
        <dbReference type="ARBA" id="ARBA00007712"/>
    </source>
</evidence>
<reference evidence="5 6" key="1">
    <citation type="submission" date="2016-07" db="EMBL/GenBank/DDBJ databases">
        <title>Pervasive Adenine N6-methylation of Active Genes in Fungi.</title>
        <authorList>
            <consortium name="DOE Joint Genome Institute"/>
            <person name="Mondo S.J."/>
            <person name="Dannebaum R.O."/>
            <person name="Kuo R.C."/>
            <person name="Labutti K."/>
            <person name="Haridas S."/>
            <person name="Kuo A."/>
            <person name="Salamov A."/>
            <person name="Ahrendt S.R."/>
            <person name="Lipzen A."/>
            <person name="Sullivan W."/>
            <person name="Andreopoulos W.B."/>
            <person name="Clum A."/>
            <person name="Lindquist E."/>
            <person name="Daum C."/>
            <person name="Ramamoorthy G.K."/>
            <person name="Gryganskyi A."/>
            <person name="Culley D."/>
            <person name="Magnuson J.K."/>
            <person name="James T.Y."/>
            <person name="O'Malley M.A."/>
            <person name="Stajich J.E."/>
            <person name="Spatafora J.W."/>
            <person name="Visel A."/>
            <person name="Grigoriev I.V."/>
        </authorList>
    </citation>
    <scope>NUCLEOTIDE SEQUENCE [LARGE SCALE GENOMIC DNA]</scope>
    <source>
        <strain evidence="5 6">JEL800</strain>
    </source>
</reference>
<dbReference type="GO" id="GO:0000184">
    <property type="term" value="P:nuclear-transcribed mRNA catabolic process, nonsense-mediated decay"/>
    <property type="evidence" value="ECO:0007669"/>
    <property type="project" value="UniProtKB-KW"/>
</dbReference>
<dbReference type="STRING" id="329046.A0A1Y2B8L7"/>
<keyword evidence="6" id="KW-1185">Reference proteome</keyword>
<dbReference type="OrthoDB" id="79514at2759"/>
<feature type="compositionally biased region" description="Low complexity" evidence="3">
    <location>
        <begin position="60"/>
        <end position="75"/>
    </location>
</feature>
<feature type="region of interest" description="Disordered" evidence="3">
    <location>
        <begin position="297"/>
        <end position="400"/>
    </location>
</feature>
<dbReference type="SUPFAM" id="SSF52540">
    <property type="entry name" value="P-loop containing nucleoside triphosphate hydrolases"/>
    <property type="match status" value="1"/>
</dbReference>
<evidence type="ECO:0000256" key="3">
    <source>
        <dbReference type="SAM" id="MobiDB-lite"/>
    </source>
</evidence>
<dbReference type="Pfam" id="PF01926">
    <property type="entry name" value="MMR_HSR1"/>
    <property type="match status" value="1"/>
</dbReference>
<comment type="similarity">
    <text evidence="1">Belongs to the SMG9 family.</text>
</comment>
<dbReference type="PANTHER" id="PTHR14270">
    <property type="entry name" value="NONSENSE-MEDIATED MRNA DECAY FACTOR SMG9"/>
    <property type="match status" value="1"/>
</dbReference>
<feature type="domain" description="G" evidence="4">
    <location>
        <begin position="160"/>
        <end position="271"/>
    </location>
</feature>
<proteinExistence type="inferred from homology"/>
<name>A0A1Y2B8L7_9FUNG</name>
<feature type="compositionally biased region" description="Basic residues" evidence="3">
    <location>
        <begin position="301"/>
        <end position="311"/>
    </location>
</feature>
<feature type="compositionally biased region" description="Low complexity" evidence="3">
    <location>
        <begin position="20"/>
        <end position="32"/>
    </location>
</feature>
<protein>
    <recommendedName>
        <fullName evidence="4">G domain-containing protein</fullName>
    </recommendedName>
</protein>
<evidence type="ECO:0000313" key="5">
    <source>
        <dbReference type="EMBL" id="ORY31188.1"/>
    </source>
</evidence>
<gene>
    <name evidence="5" type="ORF">BCR33DRAFT_724114</name>
</gene>
<feature type="compositionally biased region" description="Low complexity" evidence="3">
    <location>
        <begin position="41"/>
        <end position="52"/>
    </location>
</feature>
<feature type="compositionally biased region" description="Polar residues" evidence="3">
    <location>
        <begin position="384"/>
        <end position="400"/>
    </location>
</feature>
<dbReference type="AlphaFoldDB" id="A0A1Y2B8L7"/>
<keyword evidence="2" id="KW-0866">Nonsense-mediated mRNA decay</keyword>
<feature type="region of interest" description="Disordered" evidence="3">
    <location>
        <begin position="1"/>
        <end position="75"/>
    </location>
</feature>
<dbReference type="InterPro" id="IPR039177">
    <property type="entry name" value="SMG9"/>
</dbReference>
<dbReference type="CDD" id="cd00882">
    <property type="entry name" value="Ras_like_GTPase"/>
    <property type="match status" value="1"/>
</dbReference>
<sequence length="594" mass="64852">MEHDASRPRTAPTRTLFDPSAVMSSSSSSANAKAKKKKDAPTPTQTQTPTTTETRRRRPPQTQLQTQPQIQTPNQPIKIEQRSVSHTQNPLQPSQHQHTLTPTAIARPVSIAVQPAPSSSASTSTYKVLVEGPNGLIRLGTPVESIPPSVLSDAPGCYIVGVLGRKGVGKSTILNLLAASKVGPFSTKSTTRGVDLHATGDGIVLLDMQAIFFPITKKPKKGEDHFASTIATQLKMSEKLALFMFSVCHVILVVSSGSSARDEEMWAFLRRMENIKYRADGGTGPIDNIEELMSEGLLNGKQRRQRRRRRNPQNSAQQVENEEDDYGEERRETEDGAGGDDNEAADRDDDHPSTATENESAAEDQGSKRPLPPRNKKPTKPPTQSSQPLPNPGEPSTTTENIFFPSLIFIHNRAKPSEFGENTHLTTRNALSRAFRTSRLQVFSNILSLELVFPDLYPSIANDLAASPNFWVLPPFPQHPLSQESSSAPSMGLLERLAGCDSLRSFLKDTDGCPARYQVLCEMLRDAVLEVPRYPFELGPPLSTVYKSFDNSGVAGTEPGGLGGMSGVVPGKKWFQGSEREWGKSVAGIWNALE</sequence>
<dbReference type="GO" id="GO:0005525">
    <property type="term" value="F:GTP binding"/>
    <property type="evidence" value="ECO:0007669"/>
    <property type="project" value="InterPro"/>
</dbReference>
<organism evidence="5 6">
    <name type="scientific">Rhizoclosmatium globosum</name>
    <dbReference type="NCBI Taxonomy" id="329046"/>
    <lineage>
        <taxon>Eukaryota</taxon>
        <taxon>Fungi</taxon>
        <taxon>Fungi incertae sedis</taxon>
        <taxon>Chytridiomycota</taxon>
        <taxon>Chytridiomycota incertae sedis</taxon>
        <taxon>Chytridiomycetes</taxon>
        <taxon>Chytridiales</taxon>
        <taxon>Chytriomycetaceae</taxon>
        <taxon>Rhizoclosmatium</taxon>
    </lineage>
</organism>
<dbReference type="InterPro" id="IPR006073">
    <property type="entry name" value="GTP-bd"/>
</dbReference>
<dbReference type="Proteomes" id="UP000193642">
    <property type="component" value="Unassembled WGS sequence"/>
</dbReference>
<evidence type="ECO:0000259" key="4">
    <source>
        <dbReference type="Pfam" id="PF01926"/>
    </source>
</evidence>
<accession>A0A1Y2B8L7</accession>
<comment type="caution">
    <text evidence="5">The sequence shown here is derived from an EMBL/GenBank/DDBJ whole genome shotgun (WGS) entry which is preliminary data.</text>
</comment>
<evidence type="ECO:0000313" key="6">
    <source>
        <dbReference type="Proteomes" id="UP000193642"/>
    </source>
</evidence>
<dbReference type="EMBL" id="MCGO01000079">
    <property type="protein sequence ID" value="ORY31188.1"/>
    <property type="molecule type" value="Genomic_DNA"/>
</dbReference>
<dbReference type="Gene3D" id="3.40.50.300">
    <property type="entry name" value="P-loop containing nucleotide triphosphate hydrolases"/>
    <property type="match status" value="1"/>
</dbReference>
<dbReference type="InterPro" id="IPR027417">
    <property type="entry name" value="P-loop_NTPase"/>
</dbReference>
<dbReference type="PANTHER" id="PTHR14270:SF0">
    <property type="entry name" value="NONSENSE-MEDIATED MRNA DECAY FACTOR SMG9"/>
    <property type="match status" value="1"/>
</dbReference>